<comment type="caution">
    <text evidence="3">The sequence shown here is derived from an EMBL/GenBank/DDBJ whole genome shotgun (WGS) entry which is preliminary data.</text>
</comment>
<gene>
    <name evidence="3" type="ORF">EST38_g2341</name>
</gene>
<dbReference type="PANTHER" id="PTHR13832:SF792">
    <property type="entry name" value="GM14286P"/>
    <property type="match status" value="1"/>
</dbReference>
<dbReference type="PANTHER" id="PTHR13832">
    <property type="entry name" value="PROTEIN PHOSPHATASE 2C"/>
    <property type="match status" value="1"/>
</dbReference>
<evidence type="ECO:0000313" key="3">
    <source>
        <dbReference type="EMBL" id="RXW23518.1"/>
    </source>
</evidence>
<feature type="compositionally biased region" description="Basic and acidic residues" evidence="1">
    <location>
        <begin position="327"/>
        <end position="341"/>
    </location>
</feature>
<evidence type="ECO:0000256" key="1">
    <source>
        <dbReference type="SAM" id="MobiDB-lite"/>
    </source>
</evidence>
<feature type="region of interest" description="Disordered" evidence="1">
    <location>
        <begin position="402"/>
        <end position="429"/>
    </location>
</feature>
<proteinExistence type="predicted"/>
<dbReference type="CDD" id="cd00143">
    <property type="entry name" value="PP2Cc"/>
    <property type="match status" value="1"/>
</dbReference>
<dbReference type="STRING" id="2316362.A0A4V1Q4W6"/>
<name>A0A4V1Q4W6_9AGAR</name>
<dbReference type="PROSITE" id="PS51746">
    <property type="entry name" value="PPM_2"/>
    <property type="match status" value="1"/>
</dbReference>
<dbReference type="SUPFAM" id="SSF81606">
    <property type="entry name" value="PP2C-like"/>
    <property type="match status" value="1"/>
</dbReference>
<keyword evidence="4" id="KW-1185">Reference proteome</keyword>
<accession>A0A4V1Q4W6</accession>
<reference evidence="3 4" key="1">
    <citation type="submission" date="2019-01" db="EMBL/GenBank/DDBJ databases">
        <title>Draft genome sequence of Psathyrella aberdarensis IHI B618.</title>
        <authorList>
            <person name="Buettner E."/>
            <person name="Kellner H."/>
        </authorList>
    </citation>
    <scope>NUCLEOTIDE SEQUENCE [LARGE SCALE GENOMIC DNA]</scope>
    <source>
        <strain evidence="3 4">IHI B618</strain>
    </source>
</reference>
<dbReference type="EMBL" id="SDEE01000040">
    <property type="protein sequence ID" value="RXW23518.1"/>
    <property type="molecule type" value="Genomic_DNA"/>
</dbReference>
<dbReference type="SMART" id="SM00332">
    <property type="entry name" value="PP2Cc"/>
    <property type="match status" value="1"/>
</dbReference>
<feature type="compositionally biased region" description="Polar residues" evidence="1">
    <location>
        <begin position="345"/>
        <end position="354"/>
    </location>
</feature>
<dbReference type="InterPro" id="IPR015655">
    <property type="entry name" value="PP2C"/>
</dbReference>
<dbReference type="Gene3D" id="3.60.40.10">
    <property type="entry name" value="PPM-type phosphatase domain"/>
    <property type="match status" value="1"/>
</dbReference>
<dbReference type="GO" id="GO:0004722">
    <property type="term" value="F:protein serine/threonine phosphatase activity"/>
    <property type="evidence" value="ECO:0007669"/>
    <property type="project" value="InterPro"/>
</dbReference>
<evidence type="ECO:0000259" key="2">
    <source>
        <dbReference type="PROSITE" id="PS51746"/>
    </source>
</evidence>
<dbReference type="InterPro" id="IPR036457">
    <property type="entry name" value="PPM-type-like_dom_sf"/>
</dbReference>
<feature type="domain" description="PPM-type phosphatase" evidence="2">
    <location>
        <begin position="55"/>
        <end position="470"/>
    </location>
</feature>
<dbReference type="OrthoDB" id="420076at2759"/>
<sequence>MATGVEAPTAPRSGDRRTWVPYPDYPDLVWRYTHFNEPEITSKFEELAQWGTSGDTDYATLQPCTTPSEASQDRHAIHDWEIDGRRWRFRGLFDGHGGHEAVNYTVQALPSLILGRLSSRVRDKQLWEPSDISQLLGQTMVEFDNSIGQAFVDLVPGSSIKELPDAQLEAIVNDPKNLDAVLRCMRGTTALIALVDPDSANLWVASLGDCTAILGTKNPSGTWSTQTLSFNHNGQNPAESVRVTLEHHGEDRCIEDDRVLGSIAVTRAIGDFVFKLPSVYTERGLLKCHAGFRTQKKVEDLLPRIKTPPYVSNIPQISHLSLASSAKRSDKNSGDDQHKEASVPGASTNSEGVTPSSPSSSSESSPVLLLFSDGLGDLYEDEFHFNPASMYGFWCDTMKRVMSSSSDPPSQATSSAAVSGNGPGGSHTNAAMGFIRVGLGGTDAEKVSRSLTTEYSGRWMDDTTVLVVRV</sequence>
<protein>
    <recommendedName>
        <fullName evidence="2">PPM-type phosphatase domain-containing protein</fullName>
    </recommendedName>
</protein>
<dbReference type="AlphaFoldDB" id="A0A4V1Q4W6"/>
<dbReference type="Pfam" id="PF00481">
    <property type="entry name" value="PP2C"/>
    <property type="match status" value="1"/>
</dbReference>
<dbReference type="Proteomes" id="UP000290288">
    <property type="component" value="Unassembled WGS sequence"/>
</dbReference>
<evidence type="ECO:0000313" key="4">
    <source>
        <dbReference type="Proteomes" id="UP000290288"/>
    </source>
</evidence>
<feature type="region of interest" description="Disordered" evidence="1">
    <location>
        <begin position="323"/>
        <end position="365"/>
    </location>
</feature>
<organism evidence="3 4">
    <name type="scientific">Candolleomyces aberdarensis</name>
    <dbReference type="NCBI Taxonomy" id="2316362"/>
    <lineage>
        <taxon>Eukaryota</taxon>
        <taxon>Fungi</taxon>
        <taxon>Dikarya</taxon>
        <taxon>Basidiomycota</taxon>
        <taxon>Agaricomycotina</taxon>
        <taxon>Agaricomycetes</taxon>
        <taxon>Agaricomycetidae</taxon>
        <taxon>Agaricales</taxon>
        <taxon>Agaricineae</taxon>
        <taxon>Psathyrellaceae</taxon>
        <taxon>Candolleomyces</taxon>
    </lineage>
</organism>
<feature type="compositionally biased region" description="Low complexity" evidence="1">
    <location>
        <begin position="355"/>
        <end position="365"/>
    </location>
</feature>
<feature type="compositionally biased region" description="Low complexity" evidence="1">
    <location>
        <begin position="403"/>
        <end position="417"/>
    </location>
</feature>
<dbReference type="InterPro" id="IPR001932">
    <property type="entry name" value="PPM-type_phosphatase-like_dom"/>
</dbReference>